<name>A0AAV7YTL2_9EUKA</name>
<evidence type="ECO:0000256" key="1">
    <source>
        <dbReference type="SAM" id="Coils"/>
    </source>
</evidence>
<gene>
    <name evidence="3" type="ORF">M0812_21087</name>
</gene>
<evidence type="ECO:0000256" key="2">
    <source>
        <dbReference type="SAM" id="MobiDB-lite"/>
    </source>
</evidence>
<comment type="caution">
    <text evidence="3">The sequence shown here is derived from an EMBL/GenBank/DDBJ whole genome shotgun (WGS) entry which is preliminary data.</text>
</comment>
<organism evidence="3 4">
    <name type="scientific">Anaeramoeba flamelloides</name>
    <dbReference type="NCBI Taxonomy" id="1746091"/>
    <lineage>
        <taxon>Eukaryota</taxon>
        <taxon>Metamonada</taxon>
        <taxon>Anaeramoebidae</taxon>
        <taxon>Anaeramoeba</taxon>
    </lineage>
</organism>
<dbReference type="AlphaFoldDB" id="A0AAV7YTL2"/>
<protein>
    <submittedName>
        <fullName evidence="3">Uncharacterized protein</fullName>
    </submittedName>
</protein>
<evidence type="ECO:0000313" key="4">
    <source>
        <dbReference type="Proteomes" id="UP001146793"/>
    </source>
</evidence>
<feature type="coiled-coil region" evidence="1">
    <location>
        <begin position="288"/>
        <end position="315"/>
    </location>
</feature>
<evidence type="ECO:0000313" key="3">
    <source>
        <dbReference type="EMBL" id="KAJ3432156.1"/>
    </source>
</evidence>
<dbReference type="EMBL" id="JANTQA010000047">
    <property type="protein sequence ID" value="KAJ3432156.1"/>
    <property type="molecule type" value="Genomic_DNA"/>
</dbReference>
<accession>A0AAV7YTL2</accession>
<keyword evidence="1" id="KW-0175">Coiled coil</keyword>
<feature type="region of interest" description="Disordered" evidence="2">
    <location>
        <begin position="319"/>
        <end position="339"/>
    </location>
</feature>
<proteinExistence type="predicted"/>
<dbReference type="Proteomes" id="UP001146793">
    <property type="component" value="Unassembled WGS sequence"/>
</dbReference>
<reference evidence="3" key="1">
    <citation type="submission" date="2022-08" db="EMBL/GenBank/DDBJ databases">
        <title>Novel sulphate-reducing endosymbionts in the free-living metamonad Anaeramoeba.</title>
        <authorList>
            <person name="Jerlstrom-Hultqvist J."/>
            <person name="Cepicka I."/>
            <person name="Gallot-Lavallee L."/>
            <person name="Salas-Leiva D."/>
            <person name="Curtis B.A."/>
            <person name="Zahonova K."/>
            <person name="Pipaliya S."/>
            <person name="Dacks J."/>
            <person name="Roger A.J."/>
        </authorList>
    </citation>
    <scope>NUCLEOTIDE SEQUENCE</scope>
    <source>
        <strain evidence="3">Busselton2</strain>
    </source>
</reference>
<sequence length="391" mass="46515">MGNETSKKNTKKRQIGQRQVISSILTGNFYENYREHLEMLGVYYLKKTAYQQTVNNLMIETNILFQKHLASNRSKMDLKNLKICVDAGWSSRGHYANECAFIIIDKETGLLFDLIGLFADEEKQYWEDVCNALQEKINYFSKIRILFVPTPDQYFTQYEIENESKYNFTPQFIELKNLIFKIVNKADMYVTAYSTNKCESFMNSRTKFIDKRIDSSKQWEMRCQFSVLNLELPEWGTILMDQIGFTINLPQMVLQFQKNREKEYEKERQTKPEYIKYRYQQKNKKFHRREGKLRMVELEKKKKNDQDEIEIFKEIDEEDEFDQKNSQEEGTGEELTENGFSEINKILTASDLKPSSGPKYDEMFGISFDKRLPSSFNNNNLLFEIDRNKNK</sequence>